<accession>A0AA36DP22</accession>
<protein>
    <submittedName>
        <fullName evidence="1">Uncharacterized protein</fullName>
    </submittedName>
</protein>
<evidence type="ECO:0000313" key="2">
    <source>
        <dbReference type="Proteomes" id="UP001176961"/>
    </source>
</evidence>
<dbReference type="EMBL" id="CATQJL010000001">
    <property type="protein sequence ID" value="CAJ0589969.1"/>
    <property type="molecule type" value="Genomic_DNA"/>
</dbReference>
<organism evidence="1 2">
    <name type="scientific">Cylicocyclus nassatus</name>
    <name type="common">Nematode worm</name>
    <dbReference type="NCBI Taxonomy" id="53992"/>
    <lineage>
        <taxon>Eukaryota</taxon>
        <taxon>Metazoa</taxon>
        <taxon>Ecdysozoa</taxon>
        <taxon>Nematoda</taxon>
        <taxon>Chromadorea</taxon>
        <taxon>Rhabditida</taxon>
        <taxon>Rhabditina</taxon>
        <taxon>Rhabditomorpha</taxon>
        <taxon>Strongyloidea</taxon>
        <taxon>Strongylidae</taxon>
        <taxon>Cylicocyclus</taxon>
    </lineage>
</organism>
<keyword evidence="2" id="KW-1185">Reference proteome</keyword>
<evidence type="ECO:0000313" key="1">
    <source>
        <dbReference type="EMBL" id="CAJ0589969.1"/>
    </source>
</evidence>
<comment type="caution">
    <text evidence="1">The sequence shown here is derived from an EMBL/GenBank/DDBJ whole genome shotgun (WGS) entry which is preliminary data.</text>
</comment>
<dbReference type="AlphaFoldDB" id="A0AA36DP22"/>
<proteinExistence type="predicted"/>
<sequence>MPTLQSFRLESQICSIPQQVSSSTVFPSSQLRIVYNQLEIYAGNLFQKISTQPKYFRPPCLRTVADRMRINAFRKGSKSYIQHLQGDE</sequence>
<gene>
    <name evidence="1" type="ORF">CYNAS_LOCUS1952</name>
</gene>
<reference evidence="1" key="1">
    <citation type="submission" date="2023-07" db="EMBL/GenBank/DDBJ databases">
        <authorList>
            <consortium name="CYATHOMIX"/>
        </authorList>
    </citation>
    <scope>NUCLEOTIDE SEQUENCE</scope>
    <source>
        <strain evidence="1">N/A</strain>
    </source>
</reference>
<name>A0AA36DP22_CYLNA</name>
<dbReference type="Proteomes" id="UP001176961">
    <property type="component" value="Unassembled WGS sequence"/>
</dbReference>